<evidence type="ECO:0000313" key="2">
    <source>
        <dbReference type="EMBL" id="KGO93414.1"/>
    </source>
</evidence>
<dbReference type="RefSeq" id="WP_026990952.1">
    <property type="nucleotide sequence ID" value="NZ_AUGP01000018.1"/>
</dbReference>
<dbReference type="OrthoDB" id="1263582at2"/>
<feature type="transmembrane region" description="Helical" evidence="1">
    <location>
        <begin position="63"/>
        <end position="80"/>
    </location>
</feature>
<organism evidence="2 3">
    <name type="scientific">Flavobacterium subsaxonicum WB 4.1-42 = DSM 21790</name>
    <dbReference type="NCBI Taxonomy" id="1121898"/>
    <lineage>
        <taxon>Bacteria</taxon>
        <taxon>Pseudomonadati</taxon>
        <taxon>Bacteroidota</taxon>
        <taxon>Flavobacteriia</taxon>
        <taxon>Flavobacteriales</taxon>
        <taxon>Flavobacteriaceae</taxon>
        <taxon>Flavobacterium</taxon>
    </lineage>
</organism>
<name>A0A0A2MM59_9FLAO</name>
<dbReference type="EMBL" id="JRLY01000005">
    <property type="protein sequence ID" value="KGO93414.1"/>
    <property type="molecule type" value="Genomic_DNA"/>
</dbReference>
<keyword evidence="1" id="KW-1133">Transmembrane helix</keyword>
<reference evidence="2 3" key="1">
    <citation type="submission" date="2013-09" db="EMBL/GenBank/DDBJ databases">
        <authorList>
            <person name="Zeng Z."/>
            <person name="Chen C."/>
        </authorList>
    </citation>
    <scope>NUCLEOTIDE SEQUENCE [LARGE SCALE GENOMIC DNA]</scope>
    <source>
        <strain evidence="2 3">WB 4.1-42</strain>
    </source>
</reference>
<feature type="transmembrane region" description="Helical" evidence="1">
    <location>
        <begin position="132"/>
        <end position="160"/>
    </location>
</feature>
<protein>
    <recommendedName>
        <fullName evidence="4">Yip1 domain-containing protein</fullName>
    </recommendedName>
</protein>
<sequence length="195" mass="21208">MKSIYYNPYEKLTEIQLLLIGLILGGLGCLLGFYLDARFDGVVDMHTAGKTTVTLRQPFIDNAINTVTLFIVLYLLALFINKKTRAIDILNVALIARAPIYLASLINIGGILDSLANLDPSHTSNISIGASVMALVAVVIILILGVGSLIWFVALLYHGFKTATNLKLTKQKVALGFTVLLAEIIAKLLIGYLNY</sequence>
<dbReference type="PROSITE" id="PS51257">
    <property type="entry name" value="PROKAR_LIPOPROTEIN"/>
    <property type="match status" value="1"/>
</dbReference>
<dbReference type="Proteomes" id="UP000030111">
    <property type="component" value="Unassembled WGS sequence"/>
</dbReference>
<feature type="transmembrane region" description="Helical" evidence="1">
    <location>
        <begin position="12"/>
        <end position="35"/>
    </location>
</feature>
<evidence type="ECO:0008006" key="4">
    <source>
        <dbReference type="Google" id="ProtNLM"/>
    </source>
</evidence>
<feature type="transmembrane region" description="Helical" evidence="1">
    <location>
        <begin position="172"/>
        <end position="193"/>
    </location>
</feature>
<dbReference type="STRING" id="1121898.GCA_000422725_02143"/>
<evidence type="ECO:0000256" key="1">
    <source>
        <dbReference type="SAM" id="Phobius"/>
    </source>
</evidence>
<accession>A0A0A2MM59</accession>
<keyword evidence="3" id="KW-1185">Reference proteome</keyword>
<dbReference type="eggNOG" id="ENOG5032XNU">
    <property type="taxonomic scope" value="Bacteria"/>
</dbReference>
<gene>
    <name evidence="2" type="ORF">Q766_08960</name>
</gene>
<keyword evidence="1" id="KW-0472">Membrane</keyword>
<feature type="transmembrane region" description="Helical" evidence="1">
    <location>
        <begin position="92"/>
        <end position="112"/>
    </location>
</feature>
<proteinExistence type="predicted"/>
<evidence type="ECO:0000313" key="3">
    <source>
        <dbReference type="Proteomes" id="UP000030111"/>
    </source>
</evidence>
<dbReference type="AlphaFoldDB" id="A0A0A2MM59"/>
<comment type="caution">
    <text evidence="2">The sequence shown here is derived from an EMBL/GenBank/DDBJ whole genome shotgun (WGS) entry which is preliminary data.</text>
</comment>
<keyword evidence="1" id="KW-0812">Transmembrane</keyword>